<reference evidence="1 2" key="1">
    <citation type="journal article" date="2013" name="Mar. Genomics">
        <title>Expression of sulfatases in Rhodopirellula baltica and the diversity of sulfatases in the genus Rhodopirellula.</title>
        <authorList>
            <person name="Wegner C.E."/>
            <person name="Richter-Heitmann T."/>
            <person name="Klindworth A."/>
            <person name="Klockow C."/>
            <person name="Richter M."/>
            <person name="Achstetter T."/>
            <person name="Glockner F.O."/>
            <person name="Harder J."/>
        </authorList>
    </citation>
    <scope>NUCLEOTIDE SEQUENCE [LARGE SCALE GENOMIC DNA]</scope>
    <source>
        <strain evidence="1 2">SM1</strain>
    </source>
</reference>
<dbReference type="AlphaFoldDB" id="M5RV72"/>
<evidence type="ECO:0000313" key="2">
    <source>
        <dbReference type="Proteomes" id="UP000011991"/>
    </source>
</evidence>
<evidence type="ECO:0000313" key="1">
    <source>
        <dbReference type="EMBL" id="EMI19277.1"/>
    </source>
</evidence>
<name>M5RV72_9BACT</name>
<organism evidence="1 2">
    <name type="scientific">Rhodopirellula maiorica SM1</name>
    <dbReference type="NCBI Taxonomy" id="1265738"/>
    <lineage>
        <taxon>Bacteria</taxon>
        <taxon>Pseudomonadati</taxon>
        <taxon>Planctomycetota</taxon>
        <taxon>Planctomycetia</taxon>
        <taxon>Pirellulales</taxon>
        <taxon>Pirellulaceae</taxon>
        <taxon>Novipirellula</taxon>
    </lineage>
</organism>
<protein>
    <submittedName>
        <fullName evidence="1">Uncharacterized protein</fullName>
    </submittedName>
</protein>
<sequence>MPRPEKHPQVVSREGLTNPQITFSMKTWQRCRVSLAESCSTGLRTGLAFPWNELQPEFKVDLAKMSWSEVDGSLYLGEERDRGHDTTPTTRPLQRQYRGFASHAAVDARCRESDRWGAINLP</sequence>
<comment type="caution">
    <text evidence="1">The sequence shown here is derived from an EMBL/GenBank/DDBJ whole genome shotgun (WGS) entry which is preliminary data.</text>
</comment>
<keyword evidence="2" id="KW-1185">Reference proteome</keyword>
<accession>M5RV72</accession>
<proteinExistence type="predicted"/>
<dbReference type="PATRIC" id="fig|1265738.3.peg.3790"/>
<dbReference type="Proteomes" id="UP000011991">
    <property type="component" value="Unassembled WGS sequence"/>
</dbReference>
<dbReference type="EMBL" id="ANOG01000542">
    <property type="protein sequence ID" value="EMI19277.1"/>
    <property type="molecule type" value="Genomic_DNA"/>
</dbReference>
<gene>
    <name evidence="1" type="ORF">RMSM_03781</name>
</gene>